<dbReference type="RefSeq" id="WP_349182975.1">
    <property type="nucleotide sequence ID" value="NZ_JBBNGS010000016.1"/>
</dbReference>
<dbReference type="PROSITE" id="PS51108">
    <property type="entry name" value="PTS_EIID"/>
    <property type="match status" value="1"/>
</dbReference>
<protein>
    <submittedName>
        <fullName evidence="3">PTS system mannose/fructose/sorbose family transporter subunit IID</fullName>
    </submittedName>
</protein>
<evidence type="ECO:0000256" key="2">
    <source>
        <dbReference type="SAM" id="Phobius"/>
    </source>
</evidence>
<evidence type="ECO:0000313" key="4">
    <source>
        <dbReference type="Proteomes" id="UP001478817"/>
    </source>
</evidence>
<name>A0ABV1IIB0_9ACTN</name>
<reference evidence="3 4" key="1">
    <citation type="submission" date="2024-04" db="EMBL/GenBank/DDBJ databases">
        <title>Human intestinal bacterial collection.</title>
        <authorList>
            <person name="Pauvert C."/>
            <person name="Hitch T.C.A."/>
            <person name="Clavel T."/>
        </authorList>
    </citation>
    <scope>NUCLEOTIDE SEQUENCE [LARGE SCALE GENOMIC DNA]</scope>
    <source>
        <strain evidence="3 4">CLA-AA-H197</strain>
    </source>
</reference>
<feature type="transmembrane region" description="Helical" evidence="2">
    <location>
        <begin position="270"/>
        <end position="289"/>
    </location>
</feature>
<dbReference type="PANTHER" id="PTHR32502:SF23">
    <property type="entry name" value="TRANSPORT PROTEIN, PTS SYSTEM"/>
    <property type="match status" value="1"/>
</dbReference>
<sequence>MTDKIEKTATSEPTEASAERGELSPQEKKTLSKMFWRSHTVFCGFNMTKMEANGFTITMSPAIEEIYKDDPEGKRDAYKRHQAFFNTHAVAFNFIAGLCYAFERDVAAGRMPKESVNAIKASLMGPTAGMFDSLFFNCLRVIGAGVAMGLCAQGNALGVLLFILIYGVTQSVCKKVLLDVGYRLGASFVDKVFQSGLMKLATTAASILGLVMVGSMTSTTVSVPLTWTIGTSAETSVAVLDLLNAIYPGILSVAVVLLMMWLIKKKQVRPTLLILCVLGAGLLGAALGIF</sequence>
<dbReference type="InterPro" id="IPR050303">
    <property type="entry name" value="GatZ_KbaZ_carbometab"/>
</dbReference>
<feature type="transmembrane region" description="Helical" evidence="2">
    <location>
        <begin position="141"/>
        <end position="168"/>
    </location>
</feature>
<gene>
    <name evidence="3" type="ORF">AAAT05_08130</name>
</gene>
<feature type="transmembrane region" description="Helical" evidence="2">
    <location>
        <begin position="200"/>
        <end position="225"/>
    </location>
</feature>
<evidence type="ECO:0000256" key="1">
    <source>
        <dbReference type="SAM" id="MobiDB-lite"/>
    </source>
</evidence>
<dbReference type="PANTHER" id="PTHR32502">
    <property type="entry name" value="N-ACETYLGALACTOSAMINE PERMEASE II COMPONENT-RELATED"/>
    <property type="match status" value="1"/>
</dbReference>
<dbReference type="EMBL" id="JBBNGS010000016">
    <property type="protein sequence ID" value="MEQ2638306.1"/>
    <property type="molecule type" value="Genomic_DNA"/>
</dbReference>
<dbReference type="Pfam" id="PF03613">
    <property type="entry name" value="EIID-AGA"/>
    <property type="match status" value="1"/>
</dbReference>
<keyword evidence="2" id="KW-1133">Transmembrane helix</keyword>
<keyword evidence="2" id="KW-0812">Transmembrane</keyword>
<feature type="compositionally biased region" description="Basic and acidic residues" evidence="1">
    <location>
        <begin position="17"/>
        <end position="26"/>
    </location>
</feature>
<dbReference type="InterPro" id="IPR004704">
    <property type="entry name" value="PTS_IID_man"/>
</dbReference>
<feature type="transmembrane region" description="Helical" evidence="2">
    <location>
        <begin position="83"/>
        <end position="103"/>
    </location>
</feature>
<evidence type="ECO:0000313" key="3">
    <source>
        <dbReference type="EMBL" id="MEQ2638306.1"/>
    </source>
</evidence>
<feature type="region of interest" description="Disordered" evidence="1">
    <location>
        <begin position="1"/>
        <end position="26"/>
    </location>
</feature>
<proteinExistence type="predicted"/>
<organism evidence="3 4">
    <name type="scientific">Paratractidigestivibacter faecalis</name>
    <dbReference type="NCBI Taxonomy" id="2292441"/>
    <lineage>
        <taxon>Bacteria</taxon>
        <taxon>Bacillati</taxon>
        <taxon>Actinomycetota</taxon>
        <taxon>Coriobacteriia</taxon>
        <taxon>Coriobacteriales</taxon>
        <taxon>Atopobiaceae</taxon>
        <taxon>Paratractidigestivibacter</taxon>
    </lineage>
</organism>
<dbReference type="Proteomes" id="UP001478817">
    <property type="component" value="Unassembled WGS sequence"/>
</dbReference>
<accession>A0ABV1IIB0</accession>
<keyword evidence="2" id="KW-0472">Membrane</keyword>
<comment type="caution">
    <text evidence="3">The sequence shown here is derived from an EMBL/GenBank/DDBJ whole genome shotgun (WGS) entry which is preliminary data.</text>
</comment>
<feature type="transmembrane region" description="Helical" evidence="2">
    <location>
        <begin position="245"/>
        <end position="263"/>
    </location>
</feature>
<keyword evidence="4" id="KW-1185">Reference proteome</keyword>